<dbReference type="SUPFAM" id="SSF48256">
    <property type="entry name" value="Citrate synthase"/>
    <property type="match status" value="1"/>
</dbReference>
<dbReference type="EC" id="2.3.3.16" evidence="3"/>
<evidence type="ECO:0000313" key="6">
    <source>
        <dbReference type="EMBL" id="GGF48105.1"/>
    </source>
</evidence>
<dbReference type="Gene3D" id="1.10.580.10">
    <property type="entry name" value="Citrate Synthase, domain 1"/>
    <property type="match status" value="1"/>
</dbReference>
<dbReference type="PANTHER" id="PTHR11739">
    <property type="entry name" value="CITRATE SYNTHASE"/>
    <property type="match status" value="1"/>
</dbReference>
<dbReference type="GO" id="GO:0005975">
    <property type="term" value="P:carbohydrate metabolic process"/>
    <property type="evidence" value="ECO:0007669"/>
    <property type="project" value="TreeGrafter"/>
</dbReference>
<proteinExistence type="inferred from homology"/>
<dbReference type="InterPro" id="IPR016143">
    <property type="entry name" value="Citrate_synth-like_sm_a-sub"/>
</dbReference>
<name>A0A8J3E7R3_9PROT</name>
<dbReference type="AlphaFoldDB" id="A0A8J3E7R3"/>
<dbReference type="UniPathway" id="UPA00223">
    <property type="reaction ID" value="UER00717"/>
</dbReference>
<dbReference type="PRINTS" id="PR00143">
    <property type="entry name" value="CITRTSNTHASE"/>
</dbReference>
<evidence type="ECO:0000256" key="1">
    <source>
        <dbReference type="ARBA" id="ARBA00004751"/>
    </source>
</evidence>
<keyword evidence="4" id="KW-0808">Transferase</keyword>
<evidence type="ECO:0000313" key="7">
    <source>
        <dbReference type="Proteomes" id="UP000646365"/>
    </source>
</evidence>
<dbReference type="InterPro" id="IPR002020">
    <property type="entry name" value="Citrate_synthase"/>
</dbReference>
<evidence type="ECO:0000256" key="4">
    <source>
        <dbReference type="ARBA" id="ARBA00022679"/>
    </source>
</evidence>
<reference evidence="6" key="2">
    <citation type="submission" date="2020-09" db="EMBL/GenBank/DDBJ databases">
        <authorList>
            <person name="Sun Q."/>
            <person name="Zhou Y."/>
        </authorList>
    </citation>
    <scope>NUCLEOTIDE SEQUENCE</scope>
    <source>
        <strain evidence="6">CGMCC 1.15725</strain>
    </source>
</reference>
<dbReference type="InterPro" id="IPR036969">
    <property type="entry name" value="Citrate_synthase_sf"/>
</dbReference>
<dbReference type="GO" id="GO:0006099">
    <property type="term" value="P:tricarboxylic acid cycle"/>
    <property type="evidence" value="ECO:0007669"/>
    <property type="project" value="UniProtKB-UniPathway"/>
</dbReference>
<keyword evidence="7" id="KW-1185">Reference proteome</keyword>
<dbReference type="GO" id="GO:0036440">
    <property type="term" value="F:citrate synthase activity"/>
    <property type="evidence" value="ECO:0007669"/>
    <property type="project" value="UniProtKB-EC"/>
</dbReference>
<evidence type="ECO:0000256" key="3">
    <source>
        <dbReference type="ARBA" id="ARBA00012972"/>
    </source>
</evidence>
<organism evidence="6 7">
    <name type="scientific">Aliidongia dinghuensis</name>
    <dbReference type="NCBI Taxonomy" id="1867774"/>
    <lineage>
        <taxon>Bacteria</taxon>
        <taxon>Pseudomonadati</taxon>
        <taxon>Pseudomonadota</taxon>
        <taxon>Alphaproteobacteria</taxon>
        <taxon>Rhodospirillales</taxon>
        <taxon>Dongiaceae</taxon>
        <taxon>Aliidongia</taxon>
    </lineage>
</organism>
<accession>A0A8J3E7R3</accession>
<dbReference type="GO" id="GO:0005829">
    <property type="term" value="C:cytosol"/>
    <property type="evidence" value="ECO:0007669"/>
    <property type="project" value="TreeGrafter"/>
</dbReference>
<dbReference type="Pfam" id="PF12728">
    <property type="entry name" value="HTH_17"/>
    <property type="match status" value="1"/>
</dbReference>
<dbReference type="Pfam" id="PF00285">
    <property type="entry name" value="Citrate_synt"/>
    <property type="match status" value="1"/>
</dbReference>
<dbReference type="RefSeq" id="WP_229744111.1">
    <property type="nucleotide sequence ID" value="NZ_BMJQ01000027.1"/>
</dbReference>
<dbReference type="InterPro" id="IPR041657">
    <property type="entry name" value="HTH_17"/>
</dbReference>
<comment type="similarity">
    <text evidence="2">Belongs to the citrate synthase family.</text>
</comment>
<reference evidence="6" key="1">
    <citation type="journal article" date="2014" name="Int. J. Syst. Evol. Microbiol.">
        <title>Complete genome sequence of Corynebacterium casei LMG S-19264T (=DSM 44701T), isolated from a smear-ripened cheese.</title>
        <authorList>
            <consortium name="US DOE Joint Genome Institute (JGI-PGF)"/>
            <person name="Walter F."/>
            <person name="Albersmeier A."/>
            <person name="Kalinowski J."/>
            <person name="Ruckert C."/>
        </authorList>
    </citation>
    <scope>NUCLEOTIDE SEQUENCE</scope>
    <source>
        <strain evidence="6">CGMCC 1.15725</strain>
    </source>
</reference>
<evidence type="ECO:0000259" key="5">
    <source>
        <dbReference type="Pfam" id="PF12728"/>
    </source>
</evidence>
<comment type="caution">
    <text evidence="6">The sequence shown here is derived from an EMBL/GenBank/DDBJ whole genome shotgun (WGS) entry which is preliminary data.</text>
</comment>
<dbReference type="PANTHER" id="PTHR11739:SF4">
    <property type="entry name" value="CITRATE SYNTHASE, PEROXISOMAL"/>
    <property type="match status" value="1"/>
</dbReference>
<dbReference type="EMBL" id="BMJQ01000027">
    <property type="protein sequence ID" value="GGF48105.1"/>
    <property type="molecule type" value="Genomic_DNA"/>
</dbReference>
<sequence length="394" mass="40920">MPAGDLIDAAEATALLGVGRATLYAYVSRGQIRAEPDPADPRRRLYRRVDIEALKTRKARGRRPETVAETTLDWGLPVLESGITLIADGRLHYRGRDATALAGTATLEATARLLWDCGATDPFDRPAPPMPAAWPAVLPHLTALTPIERAAALLALTPPSLPTTGRAAARLWPEASELLRLVAAAAIGRAPSDQPIHQVLAEAWGLDAAGADRLRAALVLSADHELNTSAFTMRCVASTGASLPAALLGGLAALSGPRHGGMTAQVEVLFEALARDGDAERLVAGRLARGEGVPGFGHPLYPAGDPRGAALLALAAPDARAEALVRAVADLAGQAPTIDVGLVALSRGLVLPAGAAIALFAIGRTAGWLAHALEQVGEGRLIRPRARYVGPLPN</sequence>
<evidence type="ECO:0000256" key="2">
    <source>
        <dbReference type="ARBA" id="ARBA00010566"/>
    </source>
</evidence>
<protein>
    <recommendedName>
        <fullName evidence="3">citrate synthase (unknown stereospecificity)</fullName>
        <ecNumber evidence="3">2.3.3.16</ecNumber>
    </recommendedName>
</protein>
<comment type="pathway">
    <text evidence="1">Carbohydrate metabolism; tricarboxylic acid cycle; isocitrate from oxaloacetate: step 1/2.</text>
</comment>
<dbReference type="InterPro" id="IPR016142">
    <property type="entry name" value="Citrate_synth-like_lrg_a-sub"/>
</dbReference>
<feature type="domain" description="Helix-turn-helix" evidence="5">
    <location>
        <begin position="8"/>
        <end position="57"/>
    </location>
</feature>
<dbReference type="Proteomes" id="UP000646365">
    <property type="component" value="Unassembled WGS sequence"/>
</dbReference>
<gene>
    <name evidence="6" type="ORF">GCM10011611_63160</name>
</gene>
<dbReference type="Gene3D" id="1.10.230.10">
    <property type="entry name" value="Cytochrome P450-Terp, domain 2"/>
    <property type="match status" value="1"/>
</dbReference>
<dbReference type="CDD" id="cd06102">
    <property type="entry name" value="citrate_synt_like_2"/>
    <property type="match status" value="1"/>
</dbReference>